<feature type="region of interest" description="Disordered" evidence="1">
    <location>
        <begin position="123"/>
        <end position="143"/>
    </location>
</feature>
<comment type="caution">
    <text evidence="3">The sequence shown here is derived from an EMBL/GenBank/DDBJ whole genome shotgun (WGS) entry which is preliminary data.</text>
</comment>
<name>A0A4U8UXT3_STECR</name>
<dbReference type="Pfam" id="PF05205">
    <property type="entry name" value="COMPASS-Shg1"/>
    <property type="match status" value="1"/>
</dbReference>
<proteinExistence type="predicted"/>
<evidence type="ECO:0000256" key="1">
    <source>
        <dbReference type="SAM" id="MobiDB-lite"/>
    </source>
</evidence>
<dbReference type="InterPro" id="IPR055264">
    <property type="entry name" value="BOD1/SHG1_dom"/>
</dbReference>
<evidence type="ECO:0000259" key="2">
    <source>
        <dbReference type="Pfam" id="PF05205"/>
    </source>
</evidence>
<dbReference type="EMBL" id="AZBU02000001">
    <property type="protein sequence ID" value="TMS38306.1"/>
    <property type="molecule type" value="Genomic_DNA"/>
</dbReference>
<organism evidence="3 4">
    <name type="scientific">Steinernema carpocapsae</name>
    <name type="common">Entomopathogenic nematode</name>
    <dbReference type="NCBI Taxonomy" id="34508"/>
    <lineage>
        <taxon>Eukaryota</taxon>
        <taxon>Metazoa</taxon>
        <taxon>Ecdysozoa</taxon>
        <taxon>Nematoda</taxon>
        <taxon>Chromadorea</taxon>
        <taxon>Rhabditida</taxon>
        <taxon>Tylenchina</taxon>
        <taxon>Panagrolaimomorpha</taxon>
        <taxon>Strongyloidoidea</taxon>
        <taxon>Steinernematidae</taxon>
        <taxon>Steinernema</taxon>
    </lineage>
</organism>
<gene>
    <name evidence="3" type="ORF">L596_005064</name>
</gene>
<protein>
    <recommendedName>
        <fullName evidence="2">BOD1/SHG1 domain-containing protein</fullName>
    </recommendedName>
</protein>
<feature type="domain" description="BOD1/SHG1" evidence="2">
    <location>
        <begin position="19"/>
        <end position="112"/>
    </location>
</feature>
<reference evidence="3 4" key="1">
    <citation type="journal article" date="2015" name="Genome Biol.">
        <title>Comparative genomics of Steinernema reveals deeply conserved gene regulatory networks.</title>
        <authorList>
            <person name="Dillman A.R."/>
            <person name="Macchietto M."/>
            <person name="Porter C.F."/>
            <person name="Rogers A."/>
            <person name="Williams B."/>
            <person name="Antoshechkin I."/>
            <person name="Lee M.M."/>
            <person name="Goodwin Z."/>
            <person name="Lu X."/>
            <person name="Lewis E.E."/>
            <person name="Goodrich-Blair H."/>
            <person name="Stock S.P."/>
            <person name="Adams B.J."/>
            <person name="Sternberg P.W."/>
            <person name="Mortazavi A."/>
        </authorList>
    </citation>
    <scope>NUCLEOTIDE SEQUENCE [LARGE SCALE GENOMIC DNA]</scope>
    <source>
        <strain evidence="3 4">ALL</strain>
    </source>
</reference>
<evidence type="ECO:0000313" key="4">
    <source>
        <dbReference type="Proteomes" id="UP000298663"/>
    </source>
</evidence>
<accession>A0A4U8UXT3</accession>
<feature type="compositionally biased region" description="Pro residues" evidence="1">
    <location>
        <begin position="131"/>
        <end position="143"/>
    </location>
</feature>
<evidence type="ECO:0000313" key="3">
    <source>
        <dbReference type="EMBL" id="TMS38306.1"/>
    </source>
</evidence>
<dbReference type="AlphaFoldDB" id="A0A4U8UXT3"/>
<dbReference type="Proteomes" id="UP000298663">
    <property type="component" value="Unassembled WGS sequence"/>
</dbReference>
<reference evidence="3 4" key="2">
    <citation type="journal article" date="2019" name="G3 (Bethesda)">
        <title>Hybrid Assembly of the Genome of the Entomopathogenic Nematode Steinernema carpocapsae Identifies the X-Chromosome.</title>
        <authorList>
            <person name="Serra L."/>
            <person name="Macchietto M."/>
            <person name="Macias-Munoz A."/>
            <person name="McGill C.J."/>
            <person name="Rodriguez I.M."/>
            <person name="Rodriguez B."/>
            <person name="Murad R."/>
            <person name="Mortazavi A."/>
        </authorList>
    </citation>
    <scope>NUCLEOTIDE SEQUENCE [LARGE SCALE GENOMIC DNA]</scope>
    <source>
        <strain evidence="3 4">ALL</strain>
    </source>
</reference>
<sequence length="269" mass="30579">MMADKESVEYKRVFQEAIAQYKRTGLFDKVRKEVVADIMADKSLHSDIYADCETMIKVVLESKNPQNSSINEANQRLKKQMILRPVAQKASVVNEVENKVSCALDAHNHMDDVERLVRKSMGLPEIREPSPKPLPFPEMPPLDNPVPPPPPPRLQFEDEPCSSQTVITYERTFESVDITYEENPEHVLMEVSDGEDYVDNSPQVSDDPEEVTKNTSVVVECVVEAKSQNVSTLVEYSTQVFQDSLSDTCVSGRSKRTLKRRTDDSFLYY</sequence>
<dbReference type="OrthoDB" id="10525103at2759"/>
<keyword evidence="4" id="KW-1185">Reference proteome</keyword>